<accession>A0A8S9IRF0</accession>
<name>A0A8S9IRF0_BRACR</name>
<evidence type="ECO:0000256" key="1">
    <source>
        <dbReference type="SAM" id="MobiDB-lite"/>
    </source>
</evidence>
<evidence type="ECO:0000313" key="2">
    <source>
        <dbReference type="EMBL" id="KAF2572478.1"/>
    </source>
</evidence>
<reference evidence="2" key="1">
    <citation type="submission" date="2019-12" db="EMBL/GenBank/DDBJ databases">
        <title>Genome sequencing and annotation of Brassica cretica.</title>
        <authorList>
            <person name="Studholme D.J."/>
            <person name="Sarris P.F."/>
        </authorList>
    </citation>
    <scope>NUCLEOTIDE SEQUENCE</scope>
    <source>
        <strain evidence="2">PFS-102/07</strain>
        <tissue evidence="2">Leaf</tissue>
    </source>
</reference>
<dbReference type="AlphaFoldDB" id="A0A8S9IRF0"/>
<proteinExistence type="predicted"/>
<sequence>MGDEEKEKNVENPEVVQKSKDTSLDLAIHKRTTSLDMGRLCRWFESHDGLGGWAKRLVMPKRQELPKVTSYQRLLRTYQRYEDQEVRGPRGTKDRRGACSKRCLLRQVVSDPYESVHDLLSQDRPKAGSGKEVRWAIEPDFVDRSHLDSIWGGWLNDLGYGRWELRMVLVKPRSGEGSVIERLCNVWLDDATDELVIVYETVKKLCFGSHVSNPHTRSQLTRSHSEGKRTAGQSSRGAADGAGLSELPTDPVETNTGGVLPSDPANLTGTQQDSQQHQEGDEEVESSNANRDGDQREIVADGTANAPAVLSKEDLIEAMKVMGNQVAAMTQLFTPLVNSSVGQATTVATATPIATGYGRQELRMVLVKPMGREGSVSERLCNVWLDDARDELVIVYETVKKLCIGSHAGKSKSGKIRKSKRRLVSLVKGPRMELVYSGYQPIQLRLTPEVCYRMTQLTLPGHNWTVSNIRSVMRKWNPRMLTVMVTSVRKWPMVRLTRPRHYPRRT</sequence>
<dbReference type="EMBL" id="QGKY02001015">
    <property type="protein sequence ID" value="KAF2572478.1"/>
    <property type="molecule type" value="Genomic_DNA"/>
</dbReference>
<feature type="region of interest" description="Disordered" evidence="1">
    <location>
        <begin position="213"/>
        <end position="304"/>
    </location>
</feature>
<comment type="caution">
    <text evidence="2">The sequence shown here is derived from an EMBL/GenBank/DDBJ whole genome shotgun (WGS) entry which is preliminary data.</text>
</comment>
<feature type="region of interest" description="Disordered" evidence="1">
    <location>
        <begin position="1"/>
        <end position="21"/>
    </location>
</feature>
<gene>
    <name evidence="2" type="ORF">F2Q70_00002769</name>
</gene>
<protein>
    <submittedName>
        <fullName evidence="2">Uncharacterized protein</fullName>
    </submittedName>
</protein>
<organism evidence="2">
    <name type="scientific">Brassica cretica</name>
    <name type="common">Mustard</name>
    <dbReference type="NCBI Taxonomy" id="69181"/>
    <lineage>
        <taxon>Eukaryota</taxon>
        <taxon>Viridiplantae</taxon>
        <taxon>Streptophyta</taxon>
        <taxon>Embryophyta</taxon>
        <taxon>Tracheophyta</taxon>
        <taxon>Spermatophyta</taxon>
        <taxon>Magnoliopsida</taxon>
        <taxon>eudicotyledons</taxon>
        <taxon>Gunneridae</taxon>
        <taxon>Pentapetalae</taxon>
        <taxon>rosids</taxon>
        <taxon>malvids</taxon>
        <taxon>Brassicales</taxon>
        <taxon>Brassicaceae</taxon>
        <taxon>Brassiceae</taxon>
        <taxon>Brassica</taxon>
    </lineage>
</organism>
<feature type="compositionally biased region" description="Polar residues" evidence="1">
    <location>
        <begin position="213"/>
        <end position="222"/>
    </location>
</feature>
<feature type="compositionally biased region" description="Polar residues" evidence="1">
    <location>
        <begin position="265"/>
        <end position="277"/>
    </location>
</feature>